<dbReference type="Proteomes" id="UP001222932">
    <property type="component" value="Unassembled WGS sequence"/>
</dbReference>
<dbReference type="AlphaFoldDB" id="A0AAD3TT42"/>
<evidence type="ECO:0000313" key="3">
    <source>
        <dbReference type="Proteomes" id="UP001222932"/>
    </source>
</evidence>
<keyword evidence="3" id="KW-1185">Reference proteome</keyword>
<evidence type="ECO:0000256" key="1">
    <source>
        <dbReference type="SAM" id="Phobius"/>
    </source>
</evidence>
<keyword evidence="1" id="KW-1133">Transmembrane helix</keyword>
<comment type="caution">
    <text evidence="2">The sequence shown here is derived from an EMBL/GenBank/DDBJ whole genome shotgun (WGS) entry which is preliminary data.</text>
</comment>
<feature type="transmembrane region" description="Helical" evidence="1">
    <location>
        <begin position="90"/>
        <end position="109"/>
    </location>
</feature>
<gene>
    <name evidence="2" type="ORF">CspeluHIS016_0210010</name>
</gene>
<evidence type="ECO:0000313" key="2">
    <source>
        <dbReference type="EMBL" id="GMK55945.1"/>
    </source>
</evidence>
<reference evidence="2" key="2">
    <citation type="submission" date="2023-06" db="EMBL/GenBank/DDBJ databases">
        <authorList>
            <person name="Kobayashi Y."/>
            <person name="Kayamori A."/>
            <person name="Aoki K."/>
            <person name="Shiwa Y."/>
            <person name="Fujita N."/>
            <person name="Sugita T."/>
            <person name="Iwasaki W."/>
            <person name="Tanaka N."/>
            <person name="Takashima M."/>
        </authorList>
    </citation>
    <scope>NUCLEOTIDE SEQUENCE</scope>
    <source>
        <strain evidence="2">HIS016</strain>
    </source>
</reference>
<feature type="transmembrane region" description="Helical" evidence="1">
    <location>
        <begin position="168"/>
        <end position="190"/>
    </location>
</feature>
<protein>
    <submittedName>
        <fullName evidence="2">Uncharacterized protein</fullName>
    </submittedName>
</protein>
<feature type="transmembrane region" description="Helical" evidence="1">
    <location>
        <begin position="7"/>
        <end position="25"/>
    </location>
</feature>
<keyword evidence="1" id="KW-0472">Membrane</keyword>
<keyword evidence="1" id="KW-0812">Transmembrane</keyword>
<reference evidence="2" key="1">
    <citation type="journal article" date="2023" name="BMC Genomics">
        <title>Chromosome-level genome assemblies of Cutaneotrichosporon spp. (Trichosporonales, Basidiomycota) reveal imbalanced evolution between nucleotide sequences and chromosome synteny.</title>
        <authorList>
            <person name="Kobayashi Y."/>
            <person name="Kayamori A."/>
            <person name="Aoki K."/>
            <person name="Shiwa Y."/>
            <person name="Matsutani M."/>
            <person name="Fujita N."/>
            <person name="Sugita T."/>
            <person name="Iwasaki W."/>
            <person name="Tanaka N."/>
            <person name="Takashima M."/>
        </authorList>
    </citation>
    <scope>NUCLEOTIDE SEQUENCE</scope>
    <source>
        <strain evidence="2">HIS016</strain>
    </source>
</reference>
<organism evidence="2 3">
    <name type="scientific">Cutaneotrichosporon spelunceum</name>
    <dbReference type="NCBI Taxonomy" id="1672016"/>
    <lineage>
        <taxon>Eukaryota</taxon>
        <taxon>Fungi</taxon>
        <taxon>Dikarya</taxon>
        <taxon>Basidiomycota</taxon>
        <taxon>Agaricomycotina</taxon>
        <taxon>Tremellomycetes</taxon>
        <taxon>Trichosporonales</taxon>
        <taxon>Trichosporonaceae</taxon>
        <taxon>Cutaneotrichosporon</taxon>
    </lineage>
</organism>
<name>A0AAD3TT42_9TREE</name>
<proteinExistence type="predicted"/>
<feature type="transmembrane region" description="Helical" evidence="1">
    <location>
        <begin position="211"/>
        <end position="231"/>
    </location>
</feature>
<feature type="transmembrane region" description="Helical" evidence="1">
    <location>
        <begin position="64"/>
        <end position="84"/>
    </location>
</feature>
<sequence>MSPARSVAAAAEAIAPVYGYVPAFLAPLHPYAPVGALDIFGAARLSMGVNWVAADTNGRPRVTFLQEALGILVIVFGGETFLSLCTSTPPGWLVNPTFIFLFVGVHLALTRTPLRVLVPAKPKVLMELVLAPIDAIGRTLLLTRFSIIPLLHPPAGASVLPATPSTLLLVPFILAVPFAALMFSGTNWFSPEMQLATPNELKPNGWMAVDVWIAVVVPALFLSLIGPIEGWPWGLGTQLSEDAAIVVCAAVAILSFVGRTVYNFGGVEPAKKSSKKNKLKKA</sequence>
<feature type="transmembrane region" description="Helical" evidence="1">
    <location>
        <begin position="243"/>
        <end position="262"/>
    </location>
</feature>
<accession>A0AAD3TT42</accession>
<dbReference type="EMBL" id="BTCM01000002">
    <property type="protein sequence ID" value="GMK55945.1"/>
    <property type="molecule type" value="Genomic_DNA"/>
</dbReference>